<evidence type="ECO:0000313" key="4">
    <source>
        <dbReference type="Proteomes" id="UP000054826"/>
    </source>
</evidence>
<dbReference type="Proteomes" id="UP000054805">
    <property type="component" value="Unassembled WGS sequence"/>
</dbReference>
<accession>A0A0V1G780</accession>
<evidence type="ECO:0000313" key="2">
    <source>
        <dbReference type="EMBL" id="KRY97126.1"/>
    </source>
</evidence>
<evidence type="ECO:0000313" key="3">
    <source>
        <dbReference type="Proteomes" id="UP000054805"/>
    </source>
</evidence>
<name>A0A0V1G780_TRIPS</name>
<proteinExistence type="predicted"/>
<gene>
    <name evidence="1" type="ORF">T4B_14781</name>
    <name evidence="2" type="ORF">T4C_8708</name>
</gene>
<comment type="caution">
    <text evidence="1">The sequence shown here is derived from an EMBL/GenBank/DDBJ whole genome shotgun (WGS) entry which is preliminary data.</text>
</comment>
<dbReference type="AlphaFoldDB" id="A0A0V1G780"/>
<keyword evidence="3" id="KW-1185">Reference proteome</keyword>
<dbReference type="EMBL" id="JYDS01006097">
    <property type="protein sequence ID" value="KRY94029.1"/>
    <property type="molecule type" value="Genomic_DNA"/>
</dbReference>
<evidence type="ECO:0000313" key="1">
    <source>
        <dbReference type="EMBL" id="KRY94029.1"/>
    </source>
</evidence>
<protein>
    <submittedName>
        <fullName evidence="1">Uncharacterized protein</fullName>
    </submittedName>
</protein>
<sequence length="36" mass="4211">MFRSTLKMLDNSYLHIWNNCYLNNSFILAKTTNGSV</sequence>
<dbReference type="Proteomes" id="UP000054826">
    <property type="component" value="Unassembled WGS sequence"/>
</dbReference>
<reference evidence="3 4" key="1">
    <citation type="submission" date="2015-01" db="EMBL/GenBank/DDBJ databases">
        <title>Evolution of Trichinella species and genotypes.</title>
        <authorList>
            <person name="Korhonen P.K."/>
            <person name="Edoardo P."/>
            <person name="Giuseppe L.R."/>
            <person name="Gasser R.B."/>
        </authorList>
    </citation>
    <scope>NUCLEOTIDE SEQUENCE [LARGE SCALE GENOMIC DNA]</scope>
    <source>
        <strain evidence="2">ISS176</strain>
        <strain evidence="1">ISS588</strain>
    </source>
</reference>
<dbReference type="EMBL" id="JYDV01002889">
    <property type="protein sequence ID" value="KRY97126.1"/>
    <property type="molecule type" value="Genomic_DNA"/>
</dbReference>
<organism evidence="1 3">
    <name type="scientific">Trichinella pseudospiralis</name>
    <name type="common">Parasitic roundworm</name>
    <dbReference type="NCBI Taxonomy" id="6337"/>
    <lineage>
        <taxon>Eukaryota</taxon>
        <taxon>Metazoa</taxon>
        <taxon>Ecdysozoa</taxon>
        <taxon>Nematoda</taxon>
        <taxon>Enoplea</taxon>
        <taxon>Dorylaimia</taxon>
        <taxon>Trichinellida</taxon>
        <taxon>Trichinellidae</taxon>
        <taxon>Trichinella</taxon>
    </lineage>
</organism>